<reference evidence="2" key="1">
    <citation type="journal article" date="2021" name="Nat. Commun.">
        <title>Genetic determinants of endophytism in the Arabidopsis root mycobiome.</title>
        <authorList>
            <person name="Mesny F."/>
            <person name="Miyauchi S."/>
            <person name="Thiergart T."/>
            <person name="Pickel B."/>
            <person name="Atanasova L."/>
            <person name="Karlsson M."/>
            <person name="Huettel B."/>
            <person name="Barry K.W."/>
            <person name="Haridas S."/>
            <person name="Chen C."/>
            <person name="Bauer D."/>
            <person name="Andreopoulos W."/>
            <person name="Pangilinan J."/>
            <person name="LaButti K."/>
            <person name="Riley R."/>
            <person name="Lipzen A."/>
            <person name="Clum A."/>
            <person name="Drula E."/>
            <person name="Henrissat B."/>
            <person name="Kohler A."/>
            <person name="Grigoriev I.V."/>
            <person name="Martin F.M."/>
            <person name="Hacquard S."/>
        </authorList>
    </citation>
    <scope>NUCLEOTIDE SEQUENCE</scope>
    <source>
        <strain evidence="2">MPI-CAGE-AT-0016</strain>
    </source>
</reference>
<dbReference type="AlphaFoldDB" id="A0A8K0X1C4"/>
<feature type="compositionally biased region" description="Polar residues" evidence="1">
    <location>
        <begin position="181"/>
        <end position="194"/>
    </location>
</feature>
<accession>A0A8K0X1C4</accession>
<evidence type="ECO:0000313" key="3">
    <source>
        <dbReference type="Proteomes" id="UP000813385"/>
    </source>
</evidence>
<feature type="region of interest" description="Disordered" evidence="1">
    <location>
        <begin position="227"/>
        <end position="254"/>
    </location>
</feature>
<gene>
    <name evidence="2" type="ORF">B0T11DRAFT_99629</name>
</gene>
<keyword evidence="3" id="KW-1185">Reference proteome</keyword>
<dbReference type="Proteomes" id="UP000813385">
    <property type="component" value="Unassembled WGS sequence"/>
</dbReference>
<sequence>MWPALRPFDLSRRLQWKHPLLPLLLGTLPSPYRQTLKHTTIPGCFDIFLLSKPTFQFRPLNGWAGTEEGAASGGPVSPRGPTSRLPLPATPVAACCWGAASELLRRQQQQQDPGKDRALVRACVRVCPRLRQKTVIEMKFACLLRPAHGRAVSLFSLAIAEQALPTLILNSPVIHLLAETSGRQNSERTTSASTELKEISPLPSPFPFPPSRTARHIFRVLLGPGTGPWRQRSSARVVSSSQENQPSILPPLAH</sequence>
<name>A0A8K0X1C4_9PEZI</name>
<feature type="compositionally biased region" description="Low complexity" evidence="1">
    <location>
        <begin position="230"/>
        <end position="242"/>
    </location>
</feature>
<comment type="caution">
    <text evidence="2">The sequence shown here is derived from an EMBL/GenBank/DDBJ whole genome shotgun (WGS) entry which is preliminary data.</text>
</comment>
<feature type="region of interest" description="Disordered" evidence="1">
    <location>
        <begin position="181"/>
        <end position="205"/>
    </location>
</feature>
<protein>
    <submittedName>
        <fullName evidence="2">Uncharacterized protein</fullName>
    </submittedName>
</protein>
<evidence type="ECO:0000313" key="2">
    <source>
        <dbReference type="EMBL" id="KAH7358086.1"/>
    </source>
</evidence>
<dbReference type="EMBL" id="JAGPXD010000004">
    <property type="protein sequence ID" value="KAH7358086.1"/>
    <property type="molecule type" value="Genomic_DNA"/>
</dbReference>
<evidence type="ECO:0000256" key="1">
    <source>
        <dbReference type="SAM" id="MobiDB-lite"/>
    </source>
</evidence>
<proteinExistence type="predicted"/>
<organism evidence="2 3">
    <name type="scientific">Plectosphaerella cucumerina</name>
    <dbReference type="NCBI Taxonomy" id="40658"/>
    <lineage>
        <taxon>Eukaryota</taxon>
        <taxon>Fungi</taxon>
        <taxon>Dikarya</taxon>
        <taxon>Ascomycota</taxon>
        <taxon>Pezizomycotina</taxon>
        <taxon>Sordariomycetes</taxon>
        <taxon>Hypocreomycetidae</taxon>
        <taxon>Glomerellales</taxon>
        <taxon>Plectosphaerellaceae</taxon>
        <taxon>Plectosphaerella</taxon>
    </lineage>
</organism>